<evidence type="ECO:0000313" key="2">
    <source>
        <dbReference type="Proteomes" id="UP001420932"/>
    </source>
</evidence>
<organism evidence="1 2">
    <name type="scientific">Stephania yunnanensis</name>
    <dbReference type="NCBI Taxonomy" id="152371"/>
    <lineage>
        <taxon>Eukaryota</taxon>
        <taxon>Viridiplantae</taxon>
        <taxon>Streptophyta</taxon>
        <taxon>Embryophyta</taxon>
        <taxon>Tracheophyta</taxon>
        <taxon>Spermatophyta</taxon>
        <taxon>Magnoliopsida</taxon>
        <taxon>Ranunculales</taxon>
        <taxon>Menispermaceae</taxon>
        <taxon>Menispermoideae</taxon>
        <taxon>Cissampelideae</taxon>
        <taxon>Stephania</taxon>
    </lineage>
</organism>
<gene>
    <name evidence="1" type="ORF">Syun_011756</name>
</gene>
<evidence type="ECO:0000313" key="1">
    <source>
        <dbReference type="EMBL" id="KAK9142356.1"/>
    </source>
</evidence>
<dbReference type="Proteomes" id="UP001420932">
    <property type="component" value="Unassembled WGS sequence"/>
</dbReference>
<accession>A0AAP0JY59</accession>
<proteinExistence type="predicted"/>
<keyword evidence="2" id="KW-1185">Reference proteome</keyword>
<reference evidence="1 2" key="1">
    <citation type="submission" date="2024-01" db="EMBL/GenBank/DDBJ databases">
        <title>Genome assemblies of Stephania.</title>
        <authorList>
            <person name="Yang L."/>
        </authorList>
    </citation>
    <scope>NUCLEOTIDE SEQUENCE [LARGE SCALE GENOMIC DNA]</scope>
    <source>
        <strain evidence="1">YNDBR</strain>
        <tissue evidence="1">Leaf</tissue>
    </source>
</reference>
<protein>
    <submittedName>
        <fullName evidence="1">Uncharacterized protein</fullName>
    </submittedName>
</protein>
<dbReference type="AlphaFoldDB" id="A0AAP0JY59"/>
<dbReference type="EMBL" id="JBBNAF010000005">
    <property type="protein sequence ID" value="KAK9142356.1"/>
    <property type="molecule type" value="Genomic_DNA"/>
</dbReference>
<sequence length="123" mass="14610">MSWEKLRFLGFWCKQNQFYGFMKMDCFVKSLDQFGENRIENEHRKLKLVKIRISGIINKKKLSCRRAAKSLYINKKKSIDSFCTFQRNVLFKRSLNLSTDSFAYGTPYVQFSSGFFLQNCRVS</sequence>
<comment type="caution">
    <text evidence="1">The sequence shown here is derived from an EMBL/GenBank/DDBJ whole genome shotgun (WGS) entry which is preliminary data.</text>
</comment>
<name>A0AAP0JY59_9MAGN</name>